<dbReference type="RefSeq" id="WP_111606714.1">
    <property type="nucleotide sequence ID" value="NZ_BMLJ01000009.1"/>
</dbReference>
<dbReference type="Proteomes" id="UP000516370">
    <property type="component" value="Chromosome"/>
</dbReference>
<dbReference type="EMBL" id="CP061081">
    <property type="protein sequence ID" value="QNT05662.1"/>
    <property type="molecule type" value="Genomic_DNA"/>
</dbReference>
<accession>A0A7H1J596</accession>
<gene>
    <name evidence="1" type="ORF">IBG28_18730</name>
</gene>
<sequence>MKNDMKYDTFGNLDTDYYVEKAYELRRAYYAAAIKKASASVKALFVKLTTNRTVKTSAQPQH</sequence>
<protein>
    <submittedName>
        <fullName evidence="1">Uncharacterized protein</fullName>
    </submittedName>
</protein>
<evidence type="ECO:0000313" key="2">
    <source>
        <dbReference type="Proteomes" id="UP000516370"/>
    </source>
</evidence>
<proteinExistence type="predicted"/>
<name>A0A7H1J596_9GAMM</name>
<keyword evidence="2" id="KW-1185">Reference proteome</keyword>
<dbReference type="KEGG" id="mard:IBG28_18730"/>
<dbReference type="NCBIfam" id="NF046098">
    <property type="entry name" value="RSP_7527_fam"/>
    <property type="match status" value="1"/>
</dbReference>
<reference evidence="1 2" key="1">
    <citation type="submission" date="2020-09" db="EMBL/GenBank/DDBJ databases">
        <title>Complete genome sequence of an Arctic sea ice bacterium Marinomonas arctica BSI20414.</title>
        <authorList>
            <person name="Liao L."/>
            <person name="Chen B."/>
        </authorList>
    </citation>
    <scope>NUCLEOTIDE SEQUENCE [LARGE SCALE GENOMIC DNA]</scope>
    <source>
        <strain evidence="1 2">BSI20414</strain>
    </source>
</reference>
<dbReference type="InterPro" id="IPR058227">
    <property type="entry name" value="RSP_7527-like"/>
</dbReference>
<evidence type="ECO:0000313" key="1">
    <source>
        <dbReference type="EMBL" id="QNT05662.1"/>
    </source>
</evidence>
<dbReference type="AlphaFoldDB" id="A0A7H1J596"/>
<organism evidence="1 2">
    <name type="scientific">Marinomonas arctica</name>
    <dbReference type="NCBI Taxonomy" id="383750"/>
    <lineage>
        <taxon>Bacteria</taxon>
        <taxon>Pseudomonadati</taxon>
        <taxon>Pseudomonadota</taxon>
        <taxon>Gammaproteobacteria</taxon>
        <taxon>Oceanospirillales</taxon>
        <taxon>Oceanospirillaceae</taxon>
        <taxon>Marinomonas</taxon>
    </lineage>
</organism>